<dbReference type="PANTHER" id="PTHR34875">
    <property type="entry name" value="UPF0237 PROTEIN MJ1558"/>
    <property type="match status" value="1"/>
</dbReference>
<dbReference type="InterPro" id="IPR050990">
    <property type="entry name" value="UPF0237/GcvR_regulator"/>
</dbReference>
<name>R7QJI4_CHOCR</name>
<dbReference type="GeneID" id="17325144"/>
<dbReference type="Proteomes" id="UP000012073">
    <property type="component" value="Unassembled WGS sequence"/>
</dbReference>
<reference evidence="4" key="1">
    <citation type="journal article" date="2013" name="Proc. Natl. Acad. Sci. U.S.A.">
        <title>Genome structure and metabolic features in the red seaweed Chondrus crispus shed light on evolution of the Archaeplastida.</title>
        <authorList>
            <person name="Collen J."/>
            <person name="Porcel B."/>
            <person name="Carre W."/>
            <person name="Ball S.G."/>
            <person name="Chaparro C."/>
            <person name="Tonon T."/>
            <person name="Barbeyron T."/>
            <person name="Michel G."/>
            <person name="Noel B."/>
            <person name="Valentin K."/>
            <person name="Elias M."/>
            <person name="Artiguenave F."/>
            <person name="Arun A."/>
            <person name="Aury J.M."/>
            <person name="Barbosa-Neto J.F."/>
            <person name="Bothwell J.H."/>
            <person name="Bouget F.Y."/>
            <person name="Brillet L."/>
            <person name="Cabello-Hurtado F."/>
            <person name="Capella-Gutierrez S."/>
            <person name="Charrier B."/>
            <person name="Cladiere L."/>
            <person name="Cock J.M."/>
            <person name="Coelho S.M."/>
            <person name="Colleoni C."/>
            <person name="Czjzek M."/>
            <person name="Da Silva C."/>
            <person name="Delage L."/>
            <person name="Denoeud F."/>
            <person name="Deschamps P."/>
            <person name="Dittami S.M."/>
            <person name="Gabaldon T."/>
            <person name="Gachon C.M."/>
            <person name="Groisillier A."/>
            <person name="Herve C."/>
            <person name="Jabbari K."/>
            <person name="Katinka M."/>
            <person name="Kloareg B."/>
            <person name="Kowalczyk N."/>
            <person name="Labadie K."/>
            <person name="Leblanc C."/>
            <person name="Lopez P.J."/>
            <person name="McLachlan D.H."/>
            <person name="Meslet-Cladiere L."/>
            <person name="Moustafa A."/>
            <person name="Nehr Z."/>
            <person name="Nyvall Collen P."/>
            <person name="Panaud O."/>
            <person name="Partensky F."/>
            <person name="Poulain J."/>
            <person name="Rensing S.A."/>
            <person name="Rousvoal S."/>
            <person name="Samson G."/>
            <person name="Symeonidi A."/>
            <person name="Weissenbach J."/>
            <person name="Zambounis A."/>
            <person name="Wincker P."/>
            <person name="Boyen C."/>
        </authorList>
    </citation>
    <scope>NUCLEOTIDE SEQUENCE [LARGE SCALE GENOMIC DNA]</scope>
    <source>
        <strain evidence="4">cv. Stackhouse</strain>
    </source>
</reference>
<dbReference type="InterPro" id="IPR045865">
    <property type="entry name" value="ACT-like_dom_sf"/>
</dbReference>
<proteinExistence type="predicted"/>
<accession>R7QJI4</accession>
<dbReference type="PROSITE" id="PS51671">
    <property type="entry name" value="ACT"/>
    <property type="match status" value="2"/>
</dbReference>
<gene>
    <name evidence="3" type="ORF">CHC_T00005707001</name>
</gene>
<dbReference type="PhylomeDB" id="R7QJI4"/>
<evidence type="ECO:0000313" key="4">
    <source>
        <dbReference type="Proteomes" id="UP000012073"/>
    </source>
</evidence>
<protein>
    <recommendedName>
        <fullName evidence="2">ACT domain-containing protein</fullName>
    </recommendedName>
</protein>
<evidence type="ECO:0000313" key="3">
    <source>
        <dbReference type="EMBL" id="CDF37560.1"/>
    </source>
</evidence>
<keyword evidence="4" id="KW-1185">Reference proteome</keyword>
<dbReference type="PANTHER" id="PTHR34875:SF6">
    <property type="entry name" value="UPF0237 PROTEIN MJ1558"/>
    <property type="match status" value="1"/>
</dbReference>
<feature type="domain" description="ACT" evidence="2">
    <location>
        <begin position="216"/>
        <end position="298"/>
    </location>
</feature>
<dbReference type="OrthoDB" id="5345392at2759"/>
<dbReference type="KEGG" id="ccp:CHC_T00005707001"/>
<dbReference type="InterPro" id="IPR002912">
    <property type="entry name" value="ACT_dom"/>
</dbReference>
<dbReference type="RefSeq" id="XP_005717431.1">
    <property type="nucleotide sequence ID" value="XM_005717374.1"/>
</dbReference>
<dbReference type="SUPFAM" id="SSF55021">
    <property type="entry name" value="ACT-like"/>
    <property type="match status" value="2"/>
</dbReference>
<dbReference type="EMBL" id="HG001850">
    <property type="protein sequence ID" value="CDF37560.1"/>
    <property type="molecule type" value="Genomic_DNA"/>
</dbReference>
<feature type="region of interest" description="Disordered" evidence="1">
    <location>
        <begin position="44"/>
        <end position="76"/>
    </location>
</feature>
<feature type="domain" description="ACT" evidence="2">
    <location>
        <begin position="127"/>
        <end position="202"/>
    </location>
</feature>
<organism evidence="3 4">
    <name type="scientific">Chondrus crispus</name>
    <name type="common">Carrageen Irish moss</name>
    <name type="synonym">Polymorpha crispa</name>
    <dbReference type="NCBI Taxonomy" id="2769"/>
    <lineage>
        <taxon>Eukaryota</taxon>
        <taxon>Rhodophyta</taxon>
        <taxon>Florideophyceae</taxon>
        <taxon>Rhodymeniophycidae</taxon>
        <taxon>Gigartinales</taxon>
        <taxon>Gigartinaceae</taxon>
        <taxon>Chondrus</taxon>
    </lineage>
</organism>
<dbReference type="Gene3D" id="3.30.70.260">
    <property type="match status" value="2"/>
</dbReference>
<sequence>MQIETCARFRGAQSAPLLHCRDISGPAPHNHATGQRCPDCSSRLSSSSFYSPHSPTSTKPNPSLTSSSPSSPPTMSLNRLLPLARLPSRLSPRPVLPRLLTTVTSAPSAQAEPSAAAGASARPHHAVVSLAGQDRVGIVRTVTAAVANQRANVEESKMAILGGDFAMIVYVSMEDSQHADQLVAQLKAELPSFTISVRETSPPTRHDVGHVKTMWTMQFEGPDQPGIVAAVTQALATHGANVHEMDTETTTAPFAGYTLFKMNGKFAVDDEHLEEVSKALTKVEDKYGSTINLDQVPAKE</sequence>
<dbReference type="OMA" id="GADNPGI"/>
<dbReference type="Pfam" id="PF13740">
    <property type="entry name" value="ACT_6"/>
    <property type="match status" value="1"/>
</dbReference>
<dbReference type="Gramene" id="CDF37560">
    <property type="protein sequence ID" value="CDF37560"/>
    <property type="gene ID" value="CHC_T00005707001"/>
</dbReference>
<dbReference type="Pfam" id="PF01842">
    <property type="entry name" value="ACT"/>
    <property type="match status" value="1"/>
</dbReference>
<evidence type="ECO:0000259" key="2">
    <source>
        <dbReference type="PROSITE" id="PS51671"/>
    </source>
</evidence>
<dbReference type="STRING" id="2769.R7QJI4"/>
<evidence type="ECO:0000256" key="1">
    <source>
        <dbReference type="SAM" id="MobiDB-lite"/>
    </source>
</evidence>
<dbReference type="AlphaFoldDB" id="R7QJI4"/>